<dbReference type="PROSITE" id="PS01064">
    <property type="entry name" value="PYRIDOX_OXIDASE"/>
    <property type="match status" value="1"/>
</dbReference>
<protein>
    <recommendedName>
        <fullName evidence="14">Pyridoxine-5'-phosphate oxidase</fullName>
        <ecNumber evidence="7">1.4.3.5</ecNumber>
    </recommendedName>
    <alternativeName>
        <fullName evidence="15">Pyridoxamine-phosphate oxidase</fullName>
    </alternativeName>
</protein>
<keyword evidence="10" id="KW-0560">Oxidoreductase</keyword>
<dbReference type="Proteomes" id="UP000054549">
    <property type="component" value="Unassembled WGS sequence"/>
</dbReference>
<evidence type="ECO:0000256" key="13">
    <source>
        <dbReference type="ARBA" id="ARBA00052947"/>
    </source>
</evidence>
<keyword evidence="11" id="KW-0664">Pyridoxine biosynthesis</keyword>
<dbReference type="NCBIfam" id="NF004231">
    <property type="entry name" value="PRK05679.1"/>
    <property type="match status" value="1"/>
</dbReference>
<gene>
    <name evidence="18" type="ORF">M378DRAFT_159107</name>
</gene>
<comment type="pathway">
    <text evidence="3">Cofactor metabolism; pyridoxal 5'-phosphate salvage; pyridoxal 5'-phosphate from pyridoxamine 5'-phosphate: step 1/1.</text>
</comment>
<comment type="subunit">
    <text evidence="6">Homodimer.</text>
</comment>
<dbReference type="InterPro" id="IPR011576">
    <property type="entry name" value="Pyridox_Oxase_N"/>
</dbReference>
<dbReference type="GO" id="GO:0010181">
    <property type="term" value="F:FMN binding"/>
    <property type="evidence" value="ECO:0007669"/>
    <property type="project" value="InterPro"/>
</dbReference>
<dbReference type="InterPro" id="IPR019576">
    <property type="entry name" value="Pyridoxamine_oxidase_dimer_C"/>
</dbReference>
<dbReference type="FunFam" id="2.30.110.10:FF:000020">
    <property type="entry name" value="PNPO isoform 11"/>
    <property type="match status" value="1"/>
</dbReference>
<evidence type="ECO:0000256" key="11">
    <source>
        <dbReference type="ARBA" id="ARBA00023096"/>
    </source>
</evidence>
<dbReference type="SUPFAM" id="SSF50475">
    <property type="entry name" value="FMN-binding split barrel"/>
    <property type="match status" value="1"/>
</dbReference>
<evidence type="ECO:0000256" key="6">
    <source>
        <dbReference type="ARBA" id="ARBA00011738"/>
    </source>
</evidence>
<dbReference type="AlphaFoldDB" id="A0A0C2TLA5"/>
<dbReference type="Pfam" id="PF01243">
    <property type="entry name" value="PNPOx_N"/>
    <property type="match status" value="1"/>
</dbReference>
<evidence type="ECO:0000256" key="7">
    <source>
        <dbReference type="ARBA" id="ARBA00012801"/>
    </source>
</evidence>
<dbReference type="GO" id="GO:0004733">
    <property type="term" value="F:pyridoxamine phosphate oxidase activity"/>
    <property type="evidence" value="ECO:0007669"/>
    <property type="project" value="UniProtKB-EC"/>
</dbReference>
<evidence type="ECO:0000256" key="1">
    <source>
        <dbReference type="ARBA" id="ARBA00001917"/>
    </source>
</evidence>
<evidence type="ECO:0000256" key="8">
    <source>
        <dbReference type="ARBA" id="ARBA00022630"/>
    </source>
</evidence>
<comment type="similarity">
    <text evidence="5">Belongs to the pyridoxamine 5'-phosphate oxidase family.</text>
</comment>
<evidence type="ECO:0000256" key="9">
    <source>
        <dbReference type="ARBA" id="ARBA00022643"/>
    </source>
</evidence>
<dbReference type="InterPro" id="IPR000659">
    <property type="entry name" value="Pyridox_Oxase"/>
</dbReference>
<evidence type="ECO:0000313" key="18">
    <source>
        <dbReference type="EMBL" id="KIL67899.1"/>
    </source>
</evidence>
<feature type="domain" description="Pyridoxamine 5'-phosphate oxidase N-terminal" evidence="16">
    <location>
        <begin position="46"/>
        <end position="155"/>
    </location>
</feature>
<evidence type="ECO:0000256" key="15">
    <source>
        <dbReference type="ARBA" id="ARBA00077914"/>
    </source>
</evidence>
<keyword evidence="9" id="KW-0288">FMN</keyword>
<reference evidence="18 19" key="1">
    <citation type="submission" date="2014-04" db="EMBL/GenBank/DDBJ databases">
        <title>Evolutionary Origins and Diversification of the Mycorrhizal Mutualists.</title>
        <authorList>
            <consortium name="DOE Joint Genome Institute"/>
            <consortium name="Mycorrhizal Genomics Consortium"/>
            <person name="Kohler A."/>
            <person name="Kuo A."/>
            <person name="Nagy L.G."/>
            <person name="Floudas D."/>
            <person name="Copeland A."/>
            <person name="Barry K.W."/>
            <person name="Cichocki N."/>
            <person name="Veneault-Fourrey C."/>
            <person name="LaButti K."/>
            <person name="Lindquist E.A."/>
            <person name="Lipzen A."/>
            <person name="Lundell T."/>
            <person name="Morin E."/>
            <person name="Murat C."/>
            <person name="Riley R."/>
            <person name="Ohm R."/>
            <person name="Sun H."/>
            <person name="Tunlid A."/>
            <person name="Henrissat B."/>
            <person name="Grigoriev I.V."/>
            <person name="Hibbett D.S."/>
            <person name="Martin F."/>
        </authorList>
    </citation>
    <scope>NUCLEOTIDE SEQUENCE [LARGE SCALE GENOMIC DNA]</scope>
    <source>
        <strain evidence="18 19">Koide BX008</strain>
    </source>
</reference>
<dbReference type="NCBIfam" id="TIGR00558">
    <property type="entry name" value="pdxH"/>
    <property type="match status" value="1"/>
</dbReference>
<evidence type="ECO:0000256" key="4">
    <source>
        <dbReference type="ARBA" id="ARBA00005037"/>
    </source>
</evidence>
<dbReference type="UniPathway" id="UPA01068">
    <property type="reaction ID" value="UER00304"/>
</dbReference>
<comment type="catalytic activity">
    <reaction evidence="12">
        <text>pyridoxamine 5'-phosphate + O2 + H2O = pyridoxal 5'-phosphate + H2O2 + NH4(+)</text>
        <dbReference type="Rhea" id="RHEA:15817"/>
        <dbReference type="ChEBI" id="CHEBI:15377"/>
        <dbReference type="ChEBI" id="CHEBI:15379"/>
        <dbReference type="ChEBI" id="CHEBI:16240"/>
        <dbReference type="ChEBI" id="CHEBI:28938"/>
        <dbReference type="ChEBI" id="CHEBI:58451"/>
        <dbReference type="ChEBI" id="CHEBI:597326"/>
        <dbReference type="EC" id="1.4.3.5"/>
    </reaction>
    <physiologicalReaction direction="left-to-right" evidence="12">
        <dbReference type="Rhea" id="RHEA:15818"/>
    </physiologicalReaction>
</comment>
<evidence type="ECO:0000313" key="19">
    <source>
        <dbReference type="Proteomes" id="UP000054549"/>
    </source>
</evidence>
<dbReference type="PANTHER" id="PTHR10851:SF0">
    <property type="entry name" value="PYRIDOXINE-5'-PHOSPHATE OXIDASE"/>
    <property type="match status" value="1"/>
</dbReference>
<feature type="domain" description="Pyridoxine 5'-phosphate oxidase dimerisation C-terminal" evidence="17">
    <location>
        <begin position="186"/>
        <end position="232"/>
    </location>
</feature>
<dbReference type="Gene3D" id="2.30.110.10">
    <property type="entry name" value="Electron Transport, Fmn-binding Protein, Chain A"/>
    <property type="match status" value="1"/>
</dbReference>
<dbReference type="EC" id="1.4.3.5" evidence="7"/>
<dbReference type="PIRSF" id="PIRSF000190">
    <property type="entry name" value="Pyd_amn-ph_oxd"/>
    <property type="match status" value="1"/>
</dbReference>
<dbReference type="HAMAP" id="MF_01629">
    <property type="entry name" value="PdxH"/>
    <property type="match status" value="1"/>
</dbReference>
<evidence type="ECO:0000256" key="12">
    <source>
        <dbReference type="ARBA" id="ARBA00050530"/>
    </source>
</evidence>
<name>A0A0C2TLA5_AMAMK</name>
<evidence type="ECO:0000256" key="5">
    <source>
        <dbReference type="ARBA" id="ARBA00007301"/>
    </source>
</evidence>
<dbReference type="OrthoDB" id="303614at2759"/>
<dbReference type="HOGENOM" id="CLU_032263_2_0_1"/>
<keyword evidence="19" id="KW-1185">Reference proteome</keyword>
<keyword evidence="8" id="KW-0285">Flavoprotein</keyword>
<organism evidence="18 19">
    <name type="scientific">Amanita muscaria (strain Koide BX008)</name>
    <dbReference type="NCBI Taxonomy" id="946122"/>
    <lineage>
        <taxon>Eukaryota</taxon>
        <taxon>Fungi</taxon>
        <taxon>Dikarya</taxon>
        <taxon>Basidiomycota</taxon>
        <taxon>Agaricomycotina</taxon>
        <taxon>Agaricomycetes</taxon>
        <taxon>Agaricomycetidae</taxon>
        <taxon>Agaricales</taxon>
        <taxon>Pluteineae</taxon>
        <taxon>Amanitaceae</taxon>
        <taxon>Amanita</taxon>
    </lineage>
</organism>
<accession>A0A0C2TLA5</accession>
<dbReference type="FunCoup" id="A0A0C2TLA5">
    <property type="interactions" value="153"/>
</dbReference>
<proteinExistence type="inferred from homology"/>
<evidence type="ECO:0000256" key="10">
    <source>
        <dbReference type="ARBA" id="ARBA00023002"/>
    </source>
</evidence>
<evidence type="ECO:0000256" key="14">
    <source>
        <dbReference type="ARBA" id="ARBA00073441"/>
    </source>
</evidence>
<evidence type="ECO:0000256" key="3">
    <source>
        <dbReference type="ARBA" id="ARBA00004738"/>
    </source>
</evidence>
<comment type="pathway">
    <text evidence="4">Cofactor metabolism; pyridoxal 5'-phosphate salvage; pyridoxal 5'-phosphate from pyridoxine 5'-phosphate: step 1/1.</text>
</comment>
<comment type="function">
    <text evidence="2">Catalyzes the oxidation of either pyridoxine 5'-phosphate (PNP) or pyridoxamine 5'-phosphate (PMP) into pyridoxal 5'-phosphate (PLP).</text>
</comment>
<dbReference type="EMBL" id="KN818230">
    <property type="protein sequence ID" value="KIL67899.1"/>
    <property type="molecule type" value="Genomic_DNA"/>
</dbReference>
<dbReference type="InParanoid" id="A0A0C2TLA5"/>
<evidence type="ECO:0000259" key="16">
    <source>
        <dbReference type="Pfam" id="PF01243"/>
    </source>
</evidence>
<comment type="catalytic activity">
    <reaction evidence="13">
        <text>pyridoxine 5'-phosphate + O2 = pyridoxal 5'-phosphate + H2O2</text>
        <dbReference type="Rhea" id="RHEA:15149"/>
        <dbReference type="ChEBI" id="CHEBI:15379"/>
        <dbReference type="ChEBI" id="CHEBI:16240"/>
        <dbReference type="ChEBI" id="CHEBI:58589"/>
        <dbReference type="ChEBI" id="CHEBI:597326"/>
        <dbReference type="EC" id="1.4.3.5"/>
    </reaction>
    <physiologicalReaction direction="left-to-right" evidence="13">
        <dbReference type="Rhea" id="RHEA:15150"/>
    </physiologicalReaction>
</comment>
<dbReference type="GO" id="GO:0008615">
    <property type="term" value="P:pyridoxine biosynthetic process"/>
    <property type="evidence" value="ECO:0007669"/>
    <property type="project" value="UniProtKB-KW"/>
</dbReference>
<comment type="cofactor">
    <cofactor evidence="1">
        <name>FMN</name>
        <dbReference type="ChEBI" id="CHEBI:58210"/>
    </cofactor>
</comment>
<dbReference type="PANTHER" id="PTHR10851">
    <property type="entry name" value="PYRIDOXINE-5-PHOSPHATE OXIDASE"/>
    <property type="match status" value="1"/>
</dbReference>
<dbReference type="Pfam" id="PF10590">
    <property type="entry name" value="PNP_phzG_C"/>
    <property type="match status" value="1"/>
</dbReference>
<sequence length="232" mass="26934">MDLDVSGDNIKVLSHTQYFSQGVLSPQSVDKNPLKQFEIWFQDAVISEHVQEPEVMTLATATPDAIPSARMVLFKQLDHRGFIFFTNYNSRKSQELSANPRAALVFYWREIHRSVRILGRAEKISRQESEEYFKGRPIGSRLGAWASNQSSVIQEGEITQRLYETEQRFGVSSVNQDADIPLPDFWGGWRIVPDEMEFWMGKPSRLHDRVRYLRIQDTSEDDPQWQIDRLSP</sequence>
<dbReference type="InterPro" id="IPR019740">
    <property type="entry name" value="Pyridox_Oxase_CS"/>
</dbReference>
<evidence type="ECO:0000259" key="17">
    <source>
        <dbReference type="Pfam" id="PF10590"/>
    </source>
</evidence>
<dbReference type="InterPro" id="IPR012349">
    <property type="entry name" value="Split_barrel_FMN-bd"/>
</dbReference>
<evidence type="ECO:0000256" key="2">
    <source>
        <dbReference type="ARBA" id="ARBA00003691"/>
    </source>
</evidence>
<dbReference type="STRING" id="946122.A0A0C2TLA5"/>